<keyword evidence="2" id="KW-1185">Reference proteome</keyword>
<name>A0A0A2V632_PARBA</name>
<dbReference type="GeneID" id="26970601"/>
<protein>
    <submittedName>
        <fullName evidence="1">Uncharacterized protein</fullName>
    </submittedName>
</protein>
<dbReference type="EMBL" id="KN293999">
    <property type="protein sequence ID" value="KGQ01565.1"/>
    <property type="molecule type" value="Genomic_DNA"/>
</dbReference>
<dbReference type="Proteomes" id="UP000002059">
    <property type="component" value="Partially assembled WGS sequence"/>
</dbReference>
<dbReference type="AlphaFoldDB" id="A0A0A2V632"/>
<dbReference type="KEGG" id="pbl:PAAG_11691"/>
<organism evidence="1 2">
    <name type="scientific">Paracoccidioides lutzii (strain ATCC MYA-826 / Pb01)</name>
    <name type="common">Paracoccidioides brasiliensis</name>
    <dbReference type="NCBI Taxonomy" id="502779"/>
    <lineage>
        <taxon>Eukaryota</taxon>
        <taxon>Fungi</taxon>
        <taxon>Dikarya</taxon>
        <taxon>Ascomycota</taxon>
        <taxon>Pezizomycotina</taxon>
        <taxon>Eurotiomycetes</taxon>
        <taxon>Eurotiomycetidae</taxon>
        <taxon>Onygenales</taxon>
        <taxon>Ajellomycetaceae</taxon>
        <taxon>Paracoccidioides</taxon>
    </lineage>
</organism>
<evidence type="ECO:0000313" key="2">
    <source>
        <dbReference type="Proteomes" id="UP000002059"/>
    </source>
</evidence>
<gene>
    <name evidence="1" type="ORF">PAAG_11691</name>
</gene>
<dbReference type="OrthoDB" id="10553909at2759"/>
<dbReference type="RefSeq" id="XP_015703079.1">
    <property type="nucleotide sequence ID" value="XM_015847290.1"/>
</dbReference>
<sequence>MEKKWSKWFMVQDYFDMKSTSNDSALRSQFAFMRRSKFASMQIQVSSNGLKCANADSSTQPTQSTISTKPALQFCFRQQYGVKHTMNETRSEVGDDGESEGYIDEEVERWPSFRGDYRWYL</sequence>
<proteinExistence type="predicted"/>
<accession>A0A0A2V632</accession>
<evidence type="ECO:0000313" key="1">
    <source>
        <dbReference type="EMBL" id="KGQ01565.1"/>
    </source>
</evidence>
<reference evidence="1 2" key="1">
    <citation type="journal article" date="2011" name="PLoS Genet.">
        <title>Comparative genomic analysis of human fungal pathogens causing paracoccidioidomycosis.</title>
        <authorList>
            <person name="Desjardins C.A."/>
            <person name="Champion M.D."/>
            <person name="Holder J.W."/>
            <person name="Muszewska A."/>
            <person name="Goldberg J."/>
            <person name="Bailao A.M."/>
            <person name="Brigido M.M."/>
            <person name="Ferreira M.E."/>
            <person name="Garcia A.M."/>
            <person name="Grynberg M."/>
            <person name="Gujja S."/>
            <person name="Heiman D.I."/>
            <person name="Henn M.R."/>
            <person name="Kodira C.D."/>
            <person name="Leon-Narvaez H."/>
            <person name="Longo L.V."/>
            <person name="Ma L.J."/>
            <person name="Malavazi I."/>
            <person name="Matsuo A.L."/>
            <person name="Morais F.V."/>
            <person name="Pereira M."/>
            <person name="Rodriguez-Brito S."/>
            <person name="Sakthikumar S."/>
            <person name="Salem-Izacc S.M."/>
            <person name="Sykes S.M."/>
            <person name="Teixeira M.M."/>
            <person name="Vallejo M.C."/>
            <person name="Walter M.E."/>
            <person name="Yandava C."/>
            <person name="Young S."/>
            <person name="Zeng Q."/>
            <person name="Zucker J."/>
            <person name="Felipe M.S."/>
            <person name="Goldman G.H."/>
            <person name="Haas B.J."/>
            <person name="McEwen J.G."/>
            <person name="Nino-Vega G."/>
            <person name="Puccia R."/>
            <person name="San-Blas G."/>
            <person name="Soares C.M."/>
            <person name="Birren B.W."/>
            <person name="Cuomo C.A."/>
        </authorList>
    </citation>
    <scope>NUCLEOTIDE SEQUENCE [LARGE SCALE GENOMIC DNA]</scope>
    <source>
        <strain evidence="2">ATCC MYA-826 / Pb01</strain>
    </source>
</reference>
<dbReference type="VEuPathDB" id="FungiDB:PAAG_11691"/>
<dbReference type="HOGENOM" id="CLU_2038759_0_0_1"/>